<keyword evidence="2" id="KW-1185">Reference proteome</keyword>
<dbReference type="EMBL" id="JACHBI010000001">
    <property type="protein sequence ID" value="MBB5572254.1"/>
    <property type="molecule type" value="Genomic_DNA"/>
</dbReference>
<dbReference type="Proteomes" id="UP000549882">
    <property type="component" value="Unassembled WGS sequence"/>
</dbReference>
<reference evidence="1 2" key="1">
    <citation type="submission" date="2020-08" db="EMBL/GenBank/DDBJ databases">
        <title>Genomic Encyclopedia of Type Strains, Phase IV (KMG-V): Genome sequencing to study the core and pangenomes of soil and plant-associated prokaryotes.</title>
        <authorList>
            <person name="Whitman W."/>
        </authorList>
    </citation>
    <scope>NUCLEOTIDE SEQUENCE [LARGE SCALE GENOMIC DNA]</scope>
    <source>
        <strain evidence="1 2">SEMIA 4064</strain>
    </source>
</reference>
<dbReference type="RefSeq" id="WP_146143987.1">
    <property type="nucleotide sequence ID" value="NZ_JACHBI010000001.1"/>
</dbReference>
<evidence type="ECO:0000313" key="1">
    <source>
        <dbReference type="EMBL" id="MBB5572254.1"/>
    </source>
</evidence>
<gene>
    <name evidence="1" type="ORF">GGD50_000830</name>
</gene>
<organism evidence="1 2">
    <name type="scientific">Rhizobium paranaense</name>
    <dbReference type="NCBI Taxonomy" id="1650438"/>
    <lineage>
        <taxon>Bacteria</taxon>
        <taxon>Pseudomonadati</taxon>
        <taxon>Pseudomonadota</taxon>
        <taxon>Alphaproteobacteria</taxon>
        <taxon>Hyphomicrobiales</taxon>
        <taxon>Rhizobiaceae</taxon>
        <taxon>Rhizobium/Agrobacterium group</taxon>
        <taxon>Rhizobium</taxon>
    </lineage>
</organism>
<evidence type="ECO:0000313" key="2">
    <source>
        <dbReference type="Proteomes" id="UP000549882"/>
    </source>
</evidence>
<comment type="caution">
    <text evidence="1">The sequence shown here is derived from an EMBL/GenBank/DDBJ whole genome shotgun (WGS) entry which is preliminary data.</text>
</comment>
<dbReference type="AlphaFoldDB" id="A0A7W9CZI2"/>
<sequence>MSIQNTSPNRIMENNCNFHDTPRERKPTYFNSDICRVFAEAFLVFFRNKWRAIIALDGVSTGRRNGARLSFHSAMQPQTFT</sequence>
<name>A0A7W9CZI2_9HYPH</name>
<proteinExistence type="predicted"/>
<protein>
    <submittedName>
        <fullName evidence="1">Uncharacterized protein</fullName>
    </submittedName>
</protein>
<accession>A0A7W9CZI2</accession>